<evidence type="ECO:0000313" key="2">
    <source>
        <dbReference type="EMBL" id="MBK1816504.1"/>
    </source>
</evidence>
<dbReference type="Gene3D" id="3.30.1330.70">
    <property type="entry name" value="Holliday junction resolvase RusA"/>
    <property type="match status" value="1"/>
</dbReference>
<name>A0A934VCH8_9BACT</name>
<protein>
    <submittedName>
        <fullName evidence="2">Uncharacterized protein</fullName>
    </submittedName>
</protein>
<dbReference type="GO" id="GO:0006281">
    <property type="term" value="P:DNA repair"/>
    <property type="evidence" value="ECO:0007669"/>
    <property type="project" value="InterPro"/>
</dbReference>
<sequence length="166" mass="18322">MRACRPDRLRQRFPLIRPGAEKPVKKAAKKKAAPKPLPPLPASTLTDDTLTIVLRIPPYEISPNGRGHWRTIAKHKKAAKKTANLVTLGAIGTARPQPVGYSLAYYWPSTHRDDDNAIGSCKAILDGICAALGMDDKHLRFHALHHHADRSCPRVEIIMHLTAPTP</sequence>
<comment type="caution">
    <text evidence="2">The sequence shown here is derived from an EMBL/GenBank/DDBJ whole genome shotgun (WGS) entry which is preliminary data.</text>
</comment>
<feature type="region of interest" description="Disordered" evidence="1">
    <location>
        <begin position="1"/>
        <end position="41"/>
    </location>
</feature>
<dbReference type="InterPro" id="IPR036614">
    <property type="entry name" value="RusA-like_sf"/>
</dbReference>
<dbReference type="GO" id="GO:0000287">
    <property type="term" value="F:magnesium ion binding"/>
    <property type="evidence" value="ECO:0007669"/>
    <property type="project" value="InterPro"/>
</dbReference>
<organism evidence="2 3">
    <name type="scientific">Luteolibacter yonseiensis</name>
    <dbReference type="NCBI Taxonomy" id="1144680"/>
    <lineage>
        <taxon>Bacteria</taxon>
        <taxon>Pseudomonadati</taxon>
        <taxon>Verrucomicrobiota</taxon>
        <taxon>Verrucomicrobiia</taxon>
        <taxon>Verrucomicrobiales</taxon>
        <taxon>Verrucomicrobiaceae</taxon>
        <taxon>Luteolibacter</taxon>
    </lineage>
</organism>
<dbReference type="Proteomes" id="UP000600139">
    <property type="component" value="Unassembled WGS sequence"/>
</dbReference>
<gene>
    <name evidence="2" type="ORF">JIN84_12835</name>
</gene>
<dbReference type="AlphaFoldDB" id="A0A934VCH8"/>
<feature type="compositionally biased region" description="Basic and acidic residues" evidence="1">
    <location>
        <begin position="1"/>
        <end position="10"/>
    </location>
</feature>
<accession>A0A934VCH8</accession>
<evidence type="ECO:0000256" key="1">
    <source>
        <dbReference type="SAM" id="MobiDB-lite"/>
    </source>
</evidence>
<proteinExistence type="predicted"/>
<dbReference type="RefSeq" id="WP_200351437.1">
    <property type="nucleotide sequence ID" value="NZ_BAABHZ010000006.1"/>
</dbReference>
<reference evidence="2" key="1">
    <citation type="submission" date="2021-01" db="EMBL/GenBank/DDBJ databases">
        <title>Modified the classification status of verrucomicrobia.</title>
        <authorList>
            <person name="Feng X."/>
        </authorList>
    </citation>
    <scope>NUCLEOTIDE SEQUENCE</scope>
    <source>
        <strain evidence="2">JCM 18052</strain>
    </source>
</reference>
<dbReference type="GO" id="GO:0006310">
    <property type="term" value="P:DNA recombination"/>
    <property type="evidence" value="ECO:0007669"/>
    <property type="project" value="InterPro"/>
</dbReference>
<dbReference type="EMBL" id="JAENIK010000011">
    <property type="protein sequence ID" value="MBK1816504.1"/>
    <property type="molecule type" value="Genomic_DNA"/>
</dbReference>
<evidence type="ECO:0000313" key="3">
    <source>
        <dbReference type="Proteomes" id="UP000600139"/>
    </source>
</evidence>
<dbReference type="SUPFAM" id="SSF103084">
    <property type="entry name" value="Holliday junction resolvase RusA"/>
    <property type="match status" value="1"/>
</dbReference>
<keyword evidence="3" id="KW-1185">Reference proteome</keyword>